<organism evidence="1 2">
    <name type="scientific">Dreissena polymorpha</name>
    <name type="common">Zebra mussel</name>
    <name type="synonym">Mytilus polymorpha</name>
    <dbReference type="NCBI Taxonomy" id="45954"/>
    <lineage>
        <taxon>Eukaryota</taxon>
        <taxon>Metazoa</taxon>
        <taxon>Spiralia</taxon>
        <taxon>Lophotrochozoa</taxon>
        <taxon>Mollusca</taxon>
        <taxon>Bivalvia</taxon>
        <taxon>Autobranchia</taxon>
        <taxon>Heteroconchia</taxon>
        <taxon>Euheterodonta</taxon>
        <taxon>Imparidentia</taxon>
        <taxon>Neoheterodontei</taxon>
        <taxon>Myida</taxon>
        <taxon>Dreissenoidea</taxon>
        <taxon>Dreissenidae</taxon>
        <taxon>Dreissena</taxon>
    </lineage>
</organism>
<dbReference type="Proteomes" id="UP000828390">
    <property type="component" value="Unassembled WGS sequence"/>
</dbReference>
<gene>
    <name evidence="1" type="ORF">DPMN_181179</name>
</gene>
<sequence>MPQVKCPIPGCDYETPDYKAPIVAALLNTRFISQLFLIKRVKFSTITSAGTSEEWHIPRAGGMTRKKPTR</sequence>
<proteinExistence type="predicted"/>
<evidence type="ECO:0000313" key="1">
    <source>
        <dbReference type="EMBL" id="KAH3746763.1"/>
    </source>
</evidence>
<reference evidence="1" key="2">
    <citation type="submission" date="2020-11" db="EMBL/GenBank/DDBJ databases">
        <authorList>
            <person name="McCartney M.A."/>
            <person name="Auch B."/>
            <person name="Kono T."/>
            <person name="Mallez S."/>
            <person name="Becker A."/>
            <person name="Gohl D.M."/>
            <person name="Silverstein K.A.T."/>
            <person name="Koren S."/>
            <person name="Bechman K.B."/>
            <person name="Herman A."/>
            <person name="Abrahante J.E."/>
            <person name="Garbe J."/>
        </authorList>
    </citation>
    <scope>NUCLEOTIDE SEQUENCE</scope>
    <source>
        <strain evidence="1">Duluth1</strain>
        <tissue evidence="1">Whole animal</tissue>
    </source>
</reference>
<dbReference type="AlphaFoldDB" id="A0A9D4DD09"/>
<dbReference type="EMBL" id="JAIWYP010000010">
    <property type="protein sequence ID" value="KAH3746763.1"/>
    <property type="molecule type" value="Genomic_DNA"/>
</dbReference>
<comment type="caution">
    <text evidence="1">The sequence shown here is derived from an EMBL/GenBank/DDBJ whole genome shotgun (WGS) entry which is preliminary data.</text>
</comment>
<protein>
    <submittedName>
        <fullName evidence="1">Uncharacterized protein</fullName>
    </submittedName>
</protein>
<name>A0A9D4DD09_DREPO</name>
<evidence type="ECO:0000313" key="2">
    <source>
        <dbReference type="Proteomes" id="UP000828390"/>
    </source>
</evidence>
<reference evidence="1" key="1">
    <citation type="journal article" date="2019" name="bioRxiv">
        <title>The Genome of the Zebra Mussel, Dreissena polymorpha: A Resource for Invasive Species Research.</title>
        <authorList>
            <person name="McCartney M.A."/>
            <person name="Auch B."/>
            <person name="Kono T."/>
            <person name="Mallez S."/>
            <person name="Zhang Y."/>
            <person name="Obille A."/>
            <person name="Becker A."/>
            <person name="Abrahante J.E."/>
            <person name="Garbe J."/>
            <person name="Badalamenti J.P."/>
            <person name="Herman A."/>
            <person name="Mangelson H."/>
            <person name="Liachko I."/>
            <person name="Sullivan S."/>
            <person name="Sone E.D."/>
            <person name="Koren S."/>
            <person name="Silverstein K.A.T."/>
            <person name="Beckman K.B."/>
            <person name="Gohl D.M."/>
        </authorList>
    </citation>
    <scope>NUCLEOTIDE SEQUENCE</scope>
    <source>
        <strain evidence="1">Duluth1</strain>
        <tissue evidence="1">Whole animal</tissue>
    </source>
</reference>
<keyword evidence="2" id="KW-1185">Reference proteome</keyword>
<accession>A0A9D4DD09</accession>